<dbReference type="SUPFAM" id="SSF53448">
    <property type="entry name" value="Nucleotide-diphospho-sugar transferases"/>
    <property type="match status" value="1"/>
</dbReference>
<reference evidence="3" key="1">
    <citation type="submission" date="2022-10" db="EMBL/GenBank/DDBJ databases">
        <authorList>
            <person name="Yu W.X."/>
        </authorList>
    </citation>
    <scope>NUCLEOTIDE SEQUENCE</scope>
    <source>
        <strain evidence="3">AAT</strain>
    </source>
</reference>
<dbReference type="GO" id="GO:0016758">
    <property type="term" value="F:hexosyltransferase activity"/>
    <property type="evidence" value="ECO:0007669"/>
    <property type="project" value="UniProtKB-ARBA"/>
</dbReference>
<dbReference type="EC" id="2.4.-.-" evidence="3"/>
<feature type="domain" description="Glycosyltransferase 2-like" evidence="2">
    <location>
        <begin position="5"/>
        <end position="165"/>
    </location>
</feature>
<dbReference type="Proteomes" id="UP001209229">
    <property type="component" value="Unassembled WGS sequence"/>
</dbReference>
<dbReference type="Pfam" id="PF00535">
    <property type="entry name" value="Glycos_transf_2"/>
    <property type="match status" value="1"/>
</dbReference>
<dbReference type="EMBL" id="JAPDPJ010000060">
    <property type="protein sequence ID" value="MCW3788656.1"/>
    <property type="molecule type" value="Genomic_DNA"/>
</dbReference>
<dbReference type="AlphaFoldDB" id="A0AAE3SGS9"/>
<accession>A0AAE3SGS9</accession>
<keyword evidence="4" id="KW-1185">Reference proteome</keyword>
<evidence type="ECO:0000313" key="4">
    <source>
        <dbReference type="Proteomes" id="UP001209229"/>
    </source>
</evidence>
<keyword evidence="1" id="KW-0472">Membrane</keyword>
<keyword evidence="3" id="KW-0328">Glycosyltransferase</keyword>
<organism evidence="3 4">
    <name type="scientific">Plebeiibacterium sediminum</name>
    <dbReference type="NCBI Taxonomy" id="2992112"/>
    <lineage>
        <taxon>Bacteria</taxon>
        <taxon>Pseudomonadati</taxon>
        <taxon>Bacteroidota</taxon>
        <taxon>Bacteroidia</taxon>
        <taxon>Marinilabiliales</taxon>
        <taxon>Marinilabiliaceae</taxon>
        <taxon>Plebeiibacterium</taxon>
    </lineage>
</organism>
<gene>
    <name evidence="3" type="ORF">OM075_19460</name>
</gene>
<comment type="caution">
    <text evidence="3">The sequence shown here is derived from an EMBL/GenBank/DDBJ whole genome shotgun (WGS) entry which is preliminary data.</text>
</comment>
<dbReference type="PANTHER" id="PTHR22916">
    <property type="entry name" value="GLYCOSYLTRANSFERASE"/>
    <property type="match status" value="1"/>
</dbReference>
<protein>
    <submittedName>
        <fullName evidence="3">Glycosyltransferase</fullName>
        <ecNumber evidence="3">2.4.-.-</ecNumber>
    </submittedName>
</protein>
<evidence type="ECO:0000313" key="3">
    <source>
        <dbReference type="EMBL" id="MCW3788656.1"/>
    </source>
</evidence>
<evidence type="ECO:0000259" key="2">
    <source>
        <dbReference type="Pfam" id="PF00535"/>
    </source>
</evidence>
<feature type="transmembrane region" description="Helical" evidence="1">
    <location>
        <begin position="239"/>
        <end position="266"/>
    </location>
</feature>
<sequence length="328" mass="37618">MPKFSIIIPVFNRPQEIDELLHSLTEVKYSNFEVIIVEDGSYLSSEDICNGYSSKLNLKYVTQDNSGPGPARNYGASLATGEILIFFDSDCLIPKDYFEHVNHYFSTADCYGGPDKAHESFNTIQKAINYSMTSTLTTGGIRGGKKKLDRFYPRSFNLGIKKEVFDQLHGFESLRFGEDLDFSMRIQENGYKTMLIEDAWVYHKRRNNFKSFFKQVYNSGIARINLNFRHPGTIKIVHWMPAIFTLGFFVWVLLSFIFPTIGWLLLIPSLLFLIDATIKTKEVIPGFIAIITSHTQLFGYGSGFLTAFIKRHLLKKGEFSAFKKNFYK</sequence>
<keyword evidence="1" id="KW-1133">Transmembrane helix</keyword>
<dbReference type="InterPro" id="IPR001173">
    <property type="entry name" value="Glyco_trans_2-like"/>
</dbReference>
<keyword evidence="1" id="KW-0812">Transmembrane</keyword>
<dbReference type="PANTHER" id="PTHR22916:SF64">
    <property type="entry name" value="TRANSFERASE, PUTATIVE-RELATED"/>
    <property type="match status" value="1"/>
</dbReference>
<feature type="transmembrane region" description="Helical" evidence="1">
    <location>
        <begin position="286"/>
        <end position="309"/>
    </location>
</feature>
<name>A0AAE3SGS9_9BACT</name>
<dbReference type="RefSeq" id="WP_301192214.1">
    <property type="nucleotide sequence ID" value="NZ_JAPDPJ010000060.1"/>
</dbReference>
<proteinExistence type="predicted"/>
<evidence type="ECO:0000256" key="1">
    <source>
        <dbReference type="SAM" id="Phobius"/>
    </source>
</evidence>
<dbReference type="Gene3D" id="3.90.550.10">
    <property type="entry name" value="Spore Coat Polysaccharide Biosynthesis Protein SpsA, Chain A"/>
    <property type="match status" value="1"/>
</dbReference>
<dbReference type="InterPro" id="IPR029044">
    <property type="entry name" value="Nucleotide-diphossugar_trans"/>
</dbReference>
<keyword evidence="3" id="KW-0808">Transferase</keyword>